<proteinExistence type="predicted"/>
<dbReference type="WBParaSite" id="TMUE_1000005023.1">
    <property type="protein sequence ID" value="TMUE_1000005023.1"/>
    <property type="gene ID" value="WBGene00299177"/>
</dbReference>
<evidence type="ECO:0000313" key="1">
    <source>
        <dbReference type="Proteomes" id="UP000046395"/>
    </source>
</evidence>
<reference evidence="2" key="1">
    <citation type="submission" date="2019-12" db="UniProtKB">
        <authorList>
            <consortium name="WormBaseParasite"/>
        </authorList>
    </citation>
    <scope>IDENTIFICATION</scope>
</reference>
<evidence type="ECO:0000313" key="2">
    <source>
        <dbReference type="WBParaSite" id="TMUE_1000005023.1"/>
    </source>
</evidence>
<name>A0A5S6QCS4_TRIMR</name>
<dbReference type="Proteomes" id="UP000046395">
    <property type="component" value="Unassembled WGS sequence"/>
</dbReference>
<protein>
    <submittedName>
        <fullName evidence="2">Secreted protein</fullName>
    </submittedName>
</protein>
<organism evidence="1 2">
    <name type="scientific">Trichuris muris</name>
    <name type="common">Mouse whipworm</name>
    <dbReference type="NCBI Taxonomy" id="70415"/>
    <lineage>
        <taxon>Eukaryota</taxon>
        <taxon>Metazoa</taxon>
        <taxon>Ecdysozoa</taxon>
        <taxon>Nematoda</taxon>
        <taxon>Enoplea</taxon>
        <taxon>Dorylaimia</taxon>
        <taxon>Trichinellida</taxon>
        <taxon>Trichuridae</taxon>
        <taxon>Trichuris</taxon>
    </lineage>
</organism>
<dbReference type="AlphaFoldDB" id="A0A5S6QCS4"/>
<accession>A0A5S6QCS4</accession>
<sequence>MRSRWCNDMVRCLNITLNSTIANELIIVLLSALPRIALCGCLGGAGDRTPECLQSHQAVWVAAALKCGRAAAEMAPPTHLSLDVDHCASIVDNFHAIPCLWEVIEHSFLHFQDVQYVRKCT</sequence>
<keyword evidence="1" id="KW-1185">Reference proteome</keyword>
<dbReference type="STRING" id="70415.A0A5S6QCS4"/>